<comment type="caution">
    <text evidence="1">The sequence shown here is derived from an EMBL/GenBank/DDBJ whole genome shotgun (WGS) entry which is preliminary data.</text>
</comment>
<keyword evidence="2" id="KW-1185">Reference proteome</keyword>
<protein>
    <submittedName>
        <fullName evidence="1">Uncharacterized protein</fullName>
    </submittedName>
</protein>
<proteinExistence type="predicted"/>
<sequence length="453" mass="51781">MLSNGGNQWDSLAILMFMCLMCVWTFEHSVADMADSVAVDAAFYRPDRGTPFAWFEMAKEIENFHRERYCSSGLVEVYLRNNGKEPISVERLLVNGNDVTEPVKGSDIVWWRLRPNPVPAKGFGELLVRMREAPKETIALEVQTSDKKTLHLKIQPTPTPIRIEGLAFDRDGKQIFAFVELVSDEEQRITRVWLDGKDVTERTRILSPNFWQNVCPIVVSSPEPLAFGSFHYLRVDTDKGAKAAALFRARNDFFPLGSYGYVTPKDYASNNCNLYVCFGAMRTHELNALQHYGLKGVSALVGEGEPRKDTIGHKALWAYYLMDEPDVHDYYVEGLPHEKRVGSYAMEMVKRDWRCYTADPSVLTFLTVDLTYKPANWFVYGRIPDVLNTDPYALHVGWEKRSVFEVAETARLACAPNMMTITYQAFFHEPVGKKPEGKFPRMPFPEEVRAMMH</sequence>
<dbReference type="EMBL" id="JANUCP010000002">
    <property type="protein sequence ID" value="MCS3918954.1"/>
    <property type="molecule type" value="Genomic_DNA"/>
</dbReference>
<reference evidence="1 2" key="1">
    <citation type="submission" date="2022-08" db="EMBL/GenBank/DDBJ databases">
        <title>Bacterial and archaeal communities from various locations to study Microbial Dark Matter (Phase II).</title>
        <authorList>
            <person name="Stepanauskas R."/>
        </authorList>
    </citation>
    <scope>NUCLEOTIDE SEQUENCE [LARGE SCALE GENOMIC DNA]</scope>
    <source>
        <strain evidence="1 2">PD1</strain>
    </source>
</reference>
<accession>A0ABT2EMQ1</accession>
<dbReference type="Proteomes" id="UP001204798">
    <property type="component" value="Unassembled WGS sequence"/>
</dbReference>
<organism evidence="1 2">
    <name type="scientific">Candidatus Fervidibacter sacchari</name>
    <dbReference type="NCBI Taxonomy" id="1448929"/>
    <lineage>
        <taxon>Bacteria</taxon>
        <taxon>Candidatus Fervidibacterota</taxon>
        <taxon>Candidatus Fervidibacter</taxon>
    </lineage>
</organism>
<evidence type="ECO:0000313" key="1">
    <source>
        <dbReference type="EMBL" id="MCS3918954.1"/>
    </source>
</evidence>
<gene>
    <name evidence="1" type="ORF">M2350_001354</name>
</gene>
<name>A0ABT2EMQ1_9BACT</name>
<dbReference type="RefSeq" id="WP_259095026.1">
    <property type="nucleotide sequence ID" value="NZ_CP130454.1"/>
</dbReference>
<evidence type="ECO:0000313" key="2">
    <source>
        <dbReference type="Proteomes" id="UP001204798"/>
    </source>
</evidence>